<dbReference type="Pfam" id="PF13439">
    <property type="entry name" value="Glyco_transf_4"/>
    <property type="match status" value="1"/>
</dbReference>
<reference evidence="5 6" key="1">
    <citation type="submission" date="2017-11" db="EMBL/GenBank/DDBJ databases">
        <title>Genomic Encyclopedia of Archaeal and Bacterial Type Strains, Phase II (KMG-II): From Individual Species to Whole Genera.</title>
        <authorList>
            <person name="Goeker M."/>
        </authorList>
    </citation>
    <scope>NUCLEOTIDE SEQUENCE [LARGE SCALE GENOMIC DNA]</scope>
    <source>
        <strain evidence="5 6">DSM 29128</strain>
    </source>
</reference>
<keyword evidence="2 5" id="KW-0808">Transferase</keyword>
<dbReference type="InterPro" id="IPR028098">
    <property type="entry name" value="Glyco_trans_4-like_N"/>
</dbReference>
<sequence>MKGQADLSVSKGGNAPGPRVSFLINSMEGGGAERAMANLLGHLQPHFINQTVELILLDDMPMQQELPDYLNVVTLDGRGKMGRSLSQLRRHWGSATHRPDVCVSYLARANVVNIWLARRFGHRAVISERVHTSSHLAGSRAGPVLKWITSQSYPRADHVIAVSAGVSDDLSSNYAVPKGKISVIGNPIDAVRLQTLAAEQPTIALPEDYFLGVGRLVPNKNFALTLAALAAVPDAPKLVILGHGPQETALRAQAEQLGIAERVIFAGFLENPYPIMARARALVSASRAEGFPNTLIEAMTLGCPVIATDCPSGPAEVLEMAAATAPPWPATAHGILVPMEHQQAMAAGIKTLCDKSTRDDYATRATQRAAHFGHKAVVAAYTDIFNAVHTP</sequence>
<dbReference type="OrthoDB" id="9790710at2"/>
<accession>A0A2M8WP21</accession>
<feature type="domain" description="Glycosyltransferase subfamily 4-like N-terminal" evidence="4">
    <location>
        <begin position="30"/>
        <end position="190"/>
    </location>
</feature>
<dbReference type="RefSeq" id="WP_100367470.1">
    <property type="nucleotide sequence ID" value="NZ_PGTY01000001.1"/>
</dbReference>
<evidence type="ECO:0000259" key="3">
    <source>
        <dbReference type="Pfam" id="PF00534"/>
    </source>
</evidence>
<dbReference type="GO" id="GO:0016757">
    <property type="term" value="F:glycosyltransferase activity"/>
    <property type="evidence" value="ECO:0007669"/>
    <property type="project" value="UniProtKB-KW"/>
</dbReference>
<evidence type="ECO:0000313" key="6">
    <source>
        <dbReference type="Proteomes" id="UP000228531"/>
    </source>
</evidence>
<dbReference type="PANTHER" id="PTHR12526">
    <property type="entry name" value="GLYCOSYLTRANSFERASE"/>
    <property type="match status" value="1"/>
</dbReference>
<keyword evidence="6" id="KW-1185">Reference proteome</keyword>
<organism evidence="5 6">
    <name type="scientific">Yoonia maricola</name>
    <dbReference type="NCBI Taxonomy" id="420999"/>
    <lineage>
        <taxon>Bacteria</taxon>
        <taxon>Pseudomonadati</taxon>
        <taxon>Pseudomonadota</taxon>
        <taxon>Alphaproteobacteria</taxon>
        <taxon>Rhodobacterales</taxon>
        <taxon>Paracoccaceae</taxon>
        <taxon>Yoonia</taxon>
    </lineage>
</organism>
<dbReference type="SUPFAM" id="SSF53756">
    <property type="entry name" value="UDP-Glycosyltransferase/glycogen phosphorylase"/>
    <property type="match status" value="1"/>
</dbReference>
<dbReference type="EMBL" id="PGTY01000001">
    <property type="protein sequence ID" value="PJI92677.1"/>
    <property type="molecule type" value="Genomic_DNA"/>
</dbReference>
<protein>
    <submittedName>
        <fullName evidence="5">N-acetylgalactosamine-N, N'-diacetylbacillosaminyl-diphospho-undecaprenol 4-alpha-N-acetylgalactosaminyltransferase</fullName>
    </submittedName>
</protein>
<dbReference type="PANTHER" id="PTHR12526:SF510">
    <property type="entry name" value="D-INOSITOL 3-PHOSPHATE GLYCOSYLTRANSFERASE"/>
    <property type="match status" value="1"/>
</dbReference>
<dbReference type="AlphaFoldDB" id="A0A2M8WP21"/>
<dbReference type="CDD" id="cd03811">
    <property type="entry name" value="GT4_GT28_WabH-like"/>
    <property type="match status" value="1"/>
</dbReference>
<evidence type="ECO:0000256" key="2">
    <source>
        <dbReference type="ARBA" id="ARBA00022679"/>
    </source>
</evidence>
<dbReference type="Pfam" id="PF00534">
    <property type="entry name" value="Glycos_transf_1"/>
    <property type="match status" value="1"/>
</dbReference>
<proteinExistence type="predicted"/>
<evidence type="ECO:0000313" key="5">
    <source>
        <dbReference type="EMBL" id="PJI92677.1"/>
    </source>
</evidence>
<dbReference type="Gene3D" id="3.40.50.2000">
    <property type="entry name" value="Glycogen Phosphorylase B"/>
    <property type="match status" value="2"/>
</dbReference>
<evidence type="ECO:0000256" key="1">
    <source>
        <dbReference type="ARBA" id="ARBA00022676"/>
    </source>
</evidence>
<dbReference type="Proteomes" id="UP000228531">
    <property type="component" value="Unassembled WGS sequence"/>
</dbReference>
<keyword evidence="1" id="KW-0328">Glycosyltransferase</keyword>
<comment type="caution">
    <text evidence="5">The sequence shown here is derived from an EMBL/GenBank/DDBJ whole genome shotgun (WGS) entry which is preliminary data.</text>
</comment>
<feature type="domain" description="Glycosyl transferase family 1" evidence="3">
    <location>
        <begin position="200"/>
        <end position="366"/>
    </location>
</feature>
<evidence type="ECO:0000259" key="4">
    <source>
        <dbReference type="Pfam" id="PF13439"/>
    </source>
</evidence>
<dbReference type="InterPro" id="IPR001296">
    <property type="entry name" value="Glyco_trans_1"/>
</dbReference>
<gene>
    <name evidence="5" type="ORF">BC777_1536</name>
</gene>
<name>A0A2M8WP21_9RHOB</name>